<sequence length="69" mass="7607">MRSVTGLIAGIPERQDLTELKKCLAFNPAIPHSDLSITNLERVEPYRPAQPGFPRLVKISILTSVPVPN</sequence>
<gene>
    <name evidence="1" type="ORF">DPMN_027350</name>
</gene>
<comment type="caution">
    <text evidence="1">The sequence shown here is derived from an EMBL/GenBank/DDBJ whole genome shotgun (WGS) entry which is preliminary data.</text>
</comment>
<dbReference type="Proteomes" id="UP000828390">
    <property type="component" value="Unassembled WGS sequence"/>
</dbReference>
<evidence type="ECO:0000313" key="2">
    <source>
        <dbReference type="Proteomes" id="UP000828390"/>
    </source>
</evidence>
<proteinExistence type="predicted"/>
<reference evidence="1" key="2">
    <citation type="submission" date="2020-11" db="EMBL/GenBank/DDBJ databases">
        <authorList>
            <person name="McCartney M.A."/>
            <person name="Auch B."/>
            <person name="Kono T."/>
            <person name="Mallez S."/>
            <person name="Becker A."/>
            <person name="Gohl D.M."/>
            <person name="Silverstein K.A.T."/>
            <person name="Koren S."/>
            <person name="Bechman K.B."/>
            <person name="Herman A."/>
            <person name="Abrahante J.E."/>
            <person name="Garbe J."/>
        </authorList>
    </citation>
    <scope>NUCLEOTIDE SEQUENCE</scope>
    <source>
        <strain evidence="1">Duluth1</strain>
        <tissue evidence="1">Whole animal</tissue>
    </source>
</reference>
<dbReference type="EMBL" id="JAIWYP010000002">
    <property type="protein sequence ID" value="KAH3864333.1"/>
    <property type="molecule type" value="Genomic_DNA"/>
</dbReference>
<keyword evidence="2" id="KW-1185">Reference proteome</keyword>
<organism evidence="1 2">
    <name type="scientific">Dreissena polymorpha</name>
    <name type="common">Zebra mussel</name>
    <name type="synonym">Mytilus polymorpha</name>
    <dbReference type="NCBI Taxonomy" id="45954"/>
    <lineage>
        <taxon>Eukaryota</taxon>
        <taxon>Metazoa</taxon>
        <taxon>Spiralia</taxon>
        <taxon>Lophotrochozoa</taxon>
        <taxon>Mollusca</taxon>
        <taxon>Bivalvia</taxon>
        <taxon>Autobranchia</taxon>
        <taxon>Heteroconchia</taxon>
        <taxon>Euheterodonta</taxon>
        <taxon>Imparidentia</taxon>
        <taxon>Neoheterodontei</taxon>
        <taxon>Myida</taxon>
        <taxon>Dreissenoidea</taxon>
        <taxon>Dreissenidae</taxon>
        <taxon>Dreissena</taxon>
    </lineage>
</organism>
<accession>A0A9D4LV49</accession>
<dbReference type="AlphaFoldDB" id="A0A9D4LV49"/>
<name>A0A9D4LV49_DREPO</name>
<protein>
    <submittedName>
        <fullName evidence="1">Uncharacterized protein</fullName>
    </submittedName>
</protein>
<evidence type="ECO:0000313" key="1">
    <source>
        <dbReference type="EMBL" id="KAH3864333.1"/>
    </source>
</evidence>
<reference evidence="1" key="1">
    <citation type="journal article" date="2019" name="bioRxiv">
        <title>The Genome of the Zebra Mussel, Dreissena polymorpha: A Resource for Invasive Species Research.</title>
        <authorList>
            <person name="McCartney M.A."/>
            <person name="Auch B."/>
            <person name="Kono T."/>
            <person name="Mallez S."/>
            <person name="Zhang Y."/>
            <person name="Obille A."/>
            <person name="Becker A."/>
            <person name="Abrahante J.E."/>
            <person name="Garbe J."/>
            <person name="Badalamenti J.P."/>
            <person name="Herman A."/>
            <person name="Mangelson H."/>
            <person name="Liachko I."/>
            <person name="Sullivan S."/>
            <person name="Sone E.D."/>
            <person name="Koren S."/>
            <person name="Silverstein K.A.T."/>
            <person name="Beckman K.B."/>
            <person name="Gohl D.M."/>
        </authorList>
    </citation>
    <scope>NUCLEOTIDE SEQUENCE</scope>
    <source>
        <strain evidence="1">Duluth1</strain>
        <tissue evidence="1">Whole animal</tissue>
    </source>
</reference>